<gene>
    <name evidence="3" type="ORF">PGLA1383_LOCUS775</name>
</gene>
<feature type="compositionally biased region" description="Basic and acidic residues" evidence="1">
    <location>
        <begin position="1807"/>
        <end position="1816"/>
    </location>
</feature>
<keyword evidence="4" id="KW-1185">Reference proteome</keyword>
<keyword evidence="2" id="KW-1133">Transmembrane helix</keyword>
<feature type="region of interest" description="Disordered" evidence="1">
    <location>
        <begin position="185"/>
        <end position="209"/>
    </location>
</feature>
<dbReference type="Proteomes" id="UP000654075">
    <property type="component" value="Unassembled WGS sequence"/>
</dbReference>
<sequence>MLRAARASAARAVRRSYGTSLQVPTPPPKSDLVFHGQMTVPKYSLNNSQWFFLFFACNFGAYAGHYFYLSFLMPANPPNPPRDPNQQRPEACRLEEQAEAAIAARSAEWAAGAQPGAASAAAGLARSTCRMLQRTQPIVPGGALFPMQPDVPPPPHLLVAASRASSSHDGNGTIATAAIEGGLAASSASSSDGKRRKTRQEAAATAIAASEEERRRVIQQLEAAEEVFRQELAVSATDARTGSAQDRHDRRMSELAAQEEVYNTLFYFVWAATTFFFRCFQLPFDCATCVGPARGSANRHNLGLVGQPVAVIKSLQSQAGLHSKSQETAVPGTLRTGVMESGSFILVHRDQEWDEVLLVCPHDAGQWLTYSTSEHGDRFVWVLLQFCIGEFRMVVGRDGARRAMVEIMKNTPNVQPILHVAGTAGSGLTELRMPAAGHQPAAAAVPAASSAGPFGSNAPDLAALAQLIEDLKLDVNKHSSSKKGMVRWRSEGKDRKIESSQLYKIDQVKFKKRADLLAFAAKHPGALTASFINTLRLKMAKPGIRRTKDLRDVQLADLIGASQSGLSKVRDVREATTLLTAMDLLNRRDFERAMDVLSMRVMALQQAKAKGGSWEKAASAVCRIAAGAAAMEVIEVLVNTAMTAGGTLQRLVSMGGGRLRPREMGKSSDAVFPLPLLQATKLPSKGRARERAKRRANLLGLANANIALVNWQYAGREEAAYTRLSPTVAQGRAQQVVFDSVHSFLRGVEYASGESEIKEYLLEAVHSYGSGSCHALPLGLRAGVPERAAQVDTADVVRDFDPVMAKQILEPASLLLPCKLRPVKLPRPFAKLAATYPQYVKRNIAAGLQTLKPRHRIHKHRGKALWGGSFAVAKNAEEDRAISALCPLNELVDKSRLWGPKFARMVGKKWGKYTAHPPLPADSRYAEMFPAHCTVPMGFTGAAAWAQGFNESIAMRAELPPDSRLVDGKPVPTQLPVWGSILDDMWAIDEVEVPNEPHAVAHEWMQRVSSEWHAVGVEDHVKKTVNGVPAEEVQGAMIDGIEHWVGVSRVKRFKYIEAGLYLLSQPCPLVAAVDRWVGKGGFAQSFKTCCRSTYADIYTWLNTYRGKRRRARLWPSVQAEMIASMLEIPFMQTNLSAQWCTRVEASDASPGGHGRAWTQMRAPMVAEACRLCEGKGVYTSLNSEFGLALDEAGRCPLQQLQLDHTKFTWSTAARPGGYKHITREEGAALVWSLHDRLRRPYELHHRVLHLIDSAALTGAVKKGRSASRNIHGLCRQVSAIVKSGDFEPFYPWVPTDKNPADEPSSRFGIRVTKPQPEPARIVSCSTEEGAYSAPPCLEGGDRLWAEEDSLVKHFIVVNAAAYTPGCYDGRELPSIALHLCSGKTRPGDYADQLCKLAIADGKNLVVLRIDPLNHATADLLRLPVVKGIYRLIDARRVIAAMHSPPCSTISRARHVPLENAKCGPRPLRARGLGCIRTSGGPQASNWLAALWRLQDDSIGGLPSWSQQGLGAGCLELHQELNRSSPWGLEICLPECLISTLKEKSQASYIKALTNFKSDLEELAVDWSRTSDEEKDYILADILFERMTQNQSRQDSVILVAALHKISPGKKLPGSRKFLEAWASTQPISQAPACPEEVAFALANLAVAVGQSAIGAAMLLTFCGLRIGEAIALVGDKVVFMPDAVILFIDVSKRVPFLVEAFVRHAWSRIAAETICAEGKFTRLLEFLTGDVKQSSASLREDRGVCLESIVSYESMPFPDEISPLPLEVSCGLAFPEKRPGETQKKGKAARSKISPLPLEVSCGLAFPEKRPGETQKKGKAARSKTSWCDESAIEQSMGMEPWGDMGQ</sequence>
<reference evidence="3" key="1">
    <citation type="submission" date="2021-02" db="EMBL/GenBank/DDBJ databases">
        <authorList>
            <person name="Dougan E. K."/>
            <person name="Rhodes N."/>
            <person name="Thang M."/>
            <person name="Chan C."/>
        </authorList>
    </citation>
    <scope>NUCLEOTIDE SEQUENCE</scope>
</reference>
<feature type="region of interest" description="Disordered" evidence="1">
    <location>
        <begin position="1807"/>
        <end position="1847"/>
    </location>
</feature>
<evidence type="ECO:0000256" key="1">
    <source>
        <dbReference type="SAM" id="MobiDB-lite"/>
    </source>
</evidence>
<dbReference type="OrthoDB" id="10520261at2759"/>
<proteinExistence type="predicted"/>
<evidence type="ECO:0000256" key="2">
    <source>
        <dbReference type="SAM" id="Phobius"/>
    </source>
</evidence>
<accession>A0A813D7K0</accession>
<name>A0A813D7K0_POLGL</name>
<evidence type="ECO:0000313" key="4">
    <source>
        <dbReference type="Proteomes" id="UP000654075"/>
    </source>
</evidence>
<keyword evidence="2" id="KW-0812">Transmembrane</keyword>
<evidence type="ECO:0000313" key="3">
    <source>
        <dbReference type="EMBL" id="CAE8581762.1"/>
    </source>
</evidence>
<organism evidence="3 4">
    <name type="scientific">Polarella glacialis</name>
    <name type="common">Dinoflagellate</name>
    <dbReference type="NCBI Taxonomy" id="89957"/>
    <lineage>
        <taxon>Eukaryota</taxon>
        <taxon>Sar</taxon>
        <taxon>Alveolata</taxon>
        <taxon>Dinophyceae</taxon>
        <taxon>Suessiales</taxon>
        <taxon>Suessiaceae</taxon>
        <taxon>Polarella</taxon>
    </lineage>
</organism>
<feature type="non-terminal residue" evidence="3">
    <location>
        <position position="1847"/>
    </location>
</feature>
<protein>
    <submittedName>
        <fullName evidence="3">Uncharacterized protein</fullName>
    </submittedName>
</protein>
<keyword evidence="2" id="KW-0472">Membrane</keyword>
<comment type="caution">
    <text evidence="3">The sequence shown here is derived from an EMBL/GenBank/DDBJ whole genome shotgun (WGS) entry which is preliminary data.</text>
</comment>
<dbReference type="EMBL" id="CAJNNV010000191">
    <property type="protein sequence ID" value="CAE8581762.1"/>
    <property type="molecule type" value="Genomic_DNA"/>
</dbReference>
<feature type="transmembrane region" description="Helical" evidence="2">
    <location>
        <begin position="50"/>
        <end position="69"/>
    </location>
</feature>